<dbReference type="CDD" id="cd00742">
    <property type="entry name" value="FABP"/>
    <property type="match status" value="1"/>
</dbReference>
<evidence type="ECO:0000256" key="1">
    <source>
        <dbReference type="ARBA" id="ARBA00008390"/>
    </source>
</evidence>
<reference evidence="4" key="1">
    <citation type="submission" date="2021-02" db="EMBL/GenBank/DDBJ databases">
        <authorList>
            <person name="Nowell W R."/>
        </authorList>
    </citation>
    <scope>NUCLEOTIDE SEQUENCE</scope>
</reference>
<sequence>MTHNNSIEALFGTWDYVDGDNMDEYLKELGIGMMGRMMAKQVKSRLIITETDDKSALRTETTFKTTVLEFTPGVECNETTADRREFKGIIQFDDGKWIQTMHDKNGKLSMITRWIDEKYQKQIILECGTAEVHRLYRRVQ</sequence>
<dbReference type="Proteomes" id="UP000676336">
    <property type="component" value="Unassembled WGS sequence"/>
</dbReference>
<dbReference type="AlphaFoldDB" id="A0A815PVW2"/>
<dbReference type="PANTHER" id="PTHR11955">
    <property type="entry name" value="FATTY ACID BINDING PROTEIN"/>
    <property type="match status" value="1"/>
</dbReference>
<gene>
    <name evidence="4" type="ORF">KQP761_LOCUS12200</name>
    <name evidence="5" type="ORF">MBJ925_LOCUS38915</name>
    <name evidence="6" type="ORF">SMN809_LOCUS66902</name>
</gene>
<dbReference type="InterPro" id="IPR031259">
    <property type="entry name" value="ILBP"/>
</dbReference>
<dbReference type="InterPro" id="IPR012674">
    <property type="entry name" value="Calycin"/>
</dbReference>
<dbReference type="Proteomes" id="UP000663824">
    <property type="component" value="Unassembled WGS sequence"/>
</dbReference>
<keyword evidence="2" id="KW-0446">Lipid-binding</keyword>
<evidence type="ECO:0000256" key="2">
    <source>
        <dbReference type="ARBA" id="ARBA00023121"/>
    </source>
</evidence>
<proteinExistence type="inferred from homology"/>
<dbReference type="EMBL" id="CAJNRE010021906">
    <property type="protein sequence ID" value="CAF2264490.1"/>
    <property type="molecule type" value="Genomic_DNA"/>
</dbReference>
<dbReference type="Pfam" id="PF00061">
    <property type="entry name" value="Lipocalin"/>
    <property type="match status" value="1"/>
</dbReference>
<comment type="similarity">
    <text evidence="1">Belongs to the calycin superfamily. Fatty-acid binding protein (FABP) family.</text>
</comment>
<accession>A0A815PVW2</accession>
<dbReference type="PRINTS" id="PR00178">
    <property type="entry name" value="FATTYACIDBP"/>
</dbReference>
<evidence type="ECO:0000313" key="7">
    <source>
        <dbReference type="Proteomes" id="UP000663834"/>
    </source>
</evidence>
<name>A0A815PVW2_9BILA</name>
<dbReference type="Proteomes" id="UP000663834">
    <property type="component" value="Unassembled WGS sequence"/>
</dbReference>
<dbReference type="OrthoDB" id="412780at2759"/>
<organism evidence="4 7">
    <name type="scientific">Rotaria magnacalcarata</name>
    <dbReference type="NCBI Taxonomy" id="392030"/>
    <lineage>
        <taxon>Eukaryota</taxon>
        <taxon>Metazoa</taxon>
        <taxon>Spiralia</taxon>
        <taxon>Gnathifera</taxon>
        <taxon>Rotifera</taxon>
        <taxon>Eurotatoria</taxon>
        <taxon>Bdelloidea</taxon>
        <taxon>Philodinida</taxon>
        <taxon>Philodinidae</taxon>
        <taxon>Rotaria</taxon>
    </lineage>
</organism>
<dbReference type="EMBL" id="CAJOBI010314273">
    <property type="protein sequence ID" value="CAF5174151.1"/>
    <property type="molecule type" value="Genomic_DNA"/>
</dbReference>
<feature type="domain" description="Lipocalin/cytosolic fatty-acid binding" evidence="3">
    <location>
        <begin position="12"/>
        <end position="115"/>
    </location>
</feature>
<evidence type="ECO:0000313" key="4">
    <source>
        <dbReference type="EMBL" id="CAF1455051.1"/>
    </source>
</evidence>
<dbReference type="Gene3D" id="2.40.128.20">
    <property type="match status" value="1"/>
</dbReference>
<evidence type="ECO:0000259" key="3">
    <source>
        <dbReference type="Pfam" id="PF00061"/>
    </source>
</evidence>
<dbReference type="InterPro" id="IPR000566">
    <property type="entry name" value="Lipocln_cytosolic_FA-bd_dom"/>
</dbReference>
<dbReference type="SUPFAM" id="SSF50814">
    <property type="entry name" value="Lipocalins"/>
    <property type="match status" value="1"/>
</dbReference>
<dbReference type="EMBL" id="CAJNOW010005618">
    <property type="protein sequence ID" value="CAF1455051.1"/>
    <property type="molecule type" value="Genomic_DNA"/>
</dbReference>
<dbReference type="InterPro" id="IPR000463">
    <property type="entry name" value="Fatty_acid-bd"/>
</dbReference>
<comment type="caution">
    <text evidence="4">The sequence shown here is derived from an EMBL/GenBank/DDBJ whole genome shotgun (WGS) entry which is preliminary data.</text>
</comment>
<dbReference type="GO" id="GO:0008289">
    <property type="term" value="F:lipid binding"/>
    <property type="evidence" value="ECO:0007669"/>
    <property type="project" value="UniProtKB-KW"/>
</dbReference>
<evidence type="ECO:0000313" key="5">
    <source>
        <dbReference type="EMBL" id="CAF2264490.1"/>
    </source>
</evidence>
<evidence type="ECO:0000313" key="6">
    <source>
        <dbReference type="EMBL" id="CAF5174151.1"/>
    </source>
</evidence>
<protein>
    <recommendedName>
        <fullName evidence="3">Lipocalin/cytosolic fatty-acid binding domain-containing protein</fullName>
    </recommendedName>
</protein>